<evidence type="ECO:0000313" key="2">
    <source>
        <dbReference type="Proteomes" id="UP000199012"/>
    </source>
</evidence>
<keyword evidence="2" id="KW-1185">Reference proteome</keyword>
<dbReference type="Proteomes" id="UP000199012">
    <property type="component" value="Unassembled WGS sequence"/>
</dbReference>
<sequence length="120" mass="12612">MPDLTALVESHLQSARASTHRRSTELVVHDGVLRQTVIALAAGAELGEHNAPPAASVQVLHGRVRVTGQGDEELAQGRLVTLAHERHAVVALEDAVFLLTTVTSVDDRDGGPGETRGLSA</sequence>
<dbReference type="RefSeq" id="WP_090031619.1">
    <property type="nucleotide sequence ID" value="NZ_BONM01000017.1"/>
</dbReference>
<gene>
    <name evidence="1" type="ORF">SAMN05421867_104211</name>
</gene>
<dbReference type="OrthoDB" id="5190473at2"/>
<dbReference type="STRING" id="988821.SAMN05421867_104211"/>
<accession>A0A1I0X8J1</accession>
<dbReference type="InterPro" id="IPR014710">
    <property type="entry name" value="RmlC-like_jellyroll"/>
</dbReference>
<dbReference type="AlphaFoldDB" id="A0A1I0X8J1"/>
<reference evidence="1 2" key="1">
    <citation type="submission" date="2016-10" db="EMBL/GenBank/DDBJ databases">
        <authorList>
            <person name="de Groot N.N."/>
        </authorList>
    </citation>
    <scope>NUCLEOTIDE SEQUENCE [LARGE SCALE GENOMIC DNA]</scope>
    <source>
        <strain evidence="1 2">CGMCC 4.6945</strain>
    </source>
</reference>
<dbReference type="SUPFAM" id="SSF51182">
    <property type="entry name" value="RmlC-like cupins"/>
    <property type="match status" value="1"/>
</dbReference>
<evidence type="ECO:0000313" key="1">
    <source>
        <dbReference type="EMBL" id="SFA97379.1"/>
    </source>
</evidence>
<evidence type="ECO:0008006" key="3">
    <source>
        <dbReference type="Google" id="ProtNLM"/>
    </source>
</evidence>
<dbReference type="InterPro" id="IPR011051">
    <property type="entry name" value="RmlC_Cupin_sf"/>
</dbReference>
<proteinExistence type="predicted"/>
<organism evidence="1 2">
    <name type="scientific">Cellulomonas marina</name>
    <dbReference type="NCBI Taxonomy" id="988821"/>
    <lineage>
        <taxon>Bacteria</taxon>
        <taxon>Bacillati</taxon>
        <taxon>Actinomycetota</taxon>
        <taxon>Actinomycetes</taxon>
        <taxon>Micrococcales</taxon>
        <taxon>Cellulomonadaceae</taxon>
        <taxon>Cellulomonas</taxon>
    </lineage>
</organism>
<dbReference type="Gene3D" id="2.60.120.10">
    <property type="entry name" value="Jelly Rolls"/>
    <property type="match status" value="1"/>
</dbReference>
<protein>
    <recommendedName>
        <fullName evidence="3">Cupin</fullName>
    </recommendedName>
</protein>
<name>A0A1I0X8J1_9CELL</name>
<dbReference type="EMBL" id="FOKA01000004">
    <property type="protein sequence ID" value="SFA97379.1"/>
    <property type="molecule type" value="Genomic_DNA"/>
</dbReference>